<protein>
    <recommendedName>
        <fullName evidence="2">Secreted protein</fullName>
    </recommendedName>
</protein>
<organism evidence="1">
    <name type="scientific">Streptomyces sp. NBC_00049</name>
    <dbReference type="NCBI Taxonomy" id="2903617"/>
    <lineage>
        <taxon>Bacteria</taxon>
        <taxon>Bacillati</taxon>
        <taxon>Actinomycetota</taxon>
        <taxon>Actinomycetes</taxon>
        <taxon>Kitasatosporales</taxon>
        <taxon>Streptomycetaceae</taxon>
        <taxon>Streptomyces</taxon>
    </lineage>
</organism>
<dbReference type="AlphaFoldDB" id="A0AAU2JSB5"/>
<dbReference type="EMBL" id="CP108264">
    <property type="protein sequence ID" value="WTU75388.1"/>
    <property type="molecule type" value="Genomic_DNA"/>
</dbReference>
<reference evidence="1" key="1">
    <citation type="submission" date="2022-10" db="EMBL/GenBank/DDBJ databases">
        <title>The complete genomes of actinobacterial strains from the NBC collection.</title>
        <authorList>
            <person name="Joergensen T.S."/>
            <person name="Alvarez Arevalo M."/>
            <person name="Sterndorff E.B."/>
            <person name="Faurdal D."/>
            <person name="Vuksanovic O."/>
            <person name="Mourched A.-S."/>
            <person name="Charusanti P."/>
            <person name="Shaw S."/>
            <person name="Blin K."/>
            <person name="Weber T."/>
        </authorList>
    </citation>
    <scope>NUCLEOTIDE SEQUENCE</scope>
    <source>
        <strain evidence="1">NBC_00049</strain>
    </source>
</reference>
<accession>A0AAU2JSB5</accession>
<evidence type="ECO:0008006" key="2">
    <source>
        <dbReference type="Google" id="ProtNLM"/>
    </source>
</evidence>
<proteinExistence type="predicted"/>
<name>A0AAU2JSB5_9ACTN</name>
<sequence length="154" mass="16512">MAMRRWKKWLIAAGVLVVVGPPLVWIGTFIYASRPGAVQTHPASCAKAMADIGWKLPPRADGQECAETSGGVFASAWSGTFRVPRADARTWLLALPDNHDDPVSAAGPDAVREMPDGLVANIVPPADGRIDVVDVEVRWEGQDDAVVTFETHNG</sequence>
<gene>
    <name evidence="1" type="ORF">OG327_19820</name>
</gene>
<evidence type="ECO:0000313" key="1">
    <source>
        <dbReference type="EMBL" id="WTU75388.1"/>
    </source>
</evidence>